<evidence type="ECO:0000256" key="1">
    <source>
        <dbReference type="SAM" id="MobiDB-lite"/>
    </source>
</evidence>
<feature type="region of interest" description="Disordered" evidence="1">
    <location>
        <begin position="72"/>
        <end position="95"/>
    </location>
</feature>
<feature type="compositionally biased region" description="Basic and acidic residues" evidence="1">
    <location>
        <begin position="395"/>
        <end position="404"/>
    </location>
</feature>
<reference evidence="2" key="1">
    <citation type="submission" date="2020-05" db="EMBL/GenBank/DDBJ databases">
        <title>Mycena genomes resolve the evolution of fungal bioluminescence.</title>
        <authorList>
            <person name="Tsai I.J."/>
        </authorList>
    </citation>
    <scope>NUCLEOTIDE SEQUENCE</scope>
    <source>
        <strain evidence="2">160909Yilan</strain>
    </source>
</reference>
<dbReference type="Proteomes" id="UP000623467">
    <property type="component" value="Unassembled WGS sequence"/>
</dbReference>
<gene>
    <name evidence="2" type="ORF">MSAN_01412000</name>
</gene>
<feature type="compositionally biased region" description="Low complexity" evidence="1">
    <location>
        <begin position="191"/>
        <end position="218"/>
    </location>
</feature>
<dbReference type="EMBL" id="JACAZH010000011">
    <property type="protein sequence ID" value="KAF7354968.1"/>
    <property type="molecule type" value="Genomic_DNA"/>
</dbReference>
<feature type="region of interest" description="Disordered" evidence="1">
    <location>
        <begin position="251"/>
        <end position="282"/>
    </location>
</feature>
<feature type="region of interest" description="Disordered" evidence="1">
    <location>
        <begin position="149"/>
        <end position="218"/>
    </location>
</feature>
<protein>
    <submittedName>
        <fullName evidence="2">Uncharacterized protein</fullName>
    </submittedName>
</protein>
<organism evidence="2 3">
    <name type="scientific">Mycena sanguinolenta</name>
    <dbReference type="NCBI Taxonomy" id="230812"/>
    <lineage>
        <taxon>Eukaryota</taxon>
        <taxon>Fungi</taxon>
        <taxon>Dikarya</taxon>
        <taxon>Basidiomycota</taxon>
        <taxon>Agaricomycotina</taxon>
        <taxon>Agaricomycetes</taxon>
        <taxon>Agaricomycetidae</taxon>
        <taxon>Agaricales</taxon>
        <taxon>Marasmiineae</taxon>
        <taxon>Mycenaceae</taxon>
        <taxon>Mycena</taxon>
    </lineage>
</organism>
<comment type="caution">
    <text evidence="2">The sequence shown here is derived from an EMBL/GenBank/DDBJ whole genome shotgun (WGS) entry which is preliminary data.</text>
</comment>
<evidence type="ECO:0000313" key="2">
    <source>
        <dbReference type="EMBL" id="KAF7354968.1"/>
    </source>
</evidence>
<accession>A0A8H6Y835</accession>
<feature type="compositionally biased region" description="Polar residues" evidence="1">
    <location>
        <begin position="180"/>
        <end position="190"/>
    </location>
</feature>
<feature type="region of interest" description="Disordered" evidence="1">
    <location>
        <begin position="389"/>
        <end position="453"/>
    </location>
</feature>
<feature type="compositionally biased region" description="Acidic residues" evidence="1">
    <location>
        <begin position="430"/>
        <end position="442"/>
    </location>
</feature>
<dbReference type="AlphaFoldDB" id="A0A8H6Y835"/>
<evidence type="ECO:0000313" key="3">
    <source>
        <dbReference type="Proteomes" id="UP000623467"/>
    </source>
</evidence>
<name>A0A8H6Y835_9AGAR</name>
<dbReference type="OrthoDB" id="2675777at2759"/>
<keyword evidence="3" id="KW-1185">Reference proteome</keyword>
<proteinExistence type="predicted"/>
<sequence length="538" mass="57309">MDLSVYNRGKQFNATPENILSTGHICGTGDFQSLPQKGLVNDLASAIKLPSSVPRASTTLLPDITGYLTNLSGPACPPRSPTQTTRIQPTHDRVDSAPIHGNVSALPEEDDAIGSGAGARMKQTEAPAEGLDDLPPIAFLAEPSVSPVFSTRRLPSPIDHGTSKRGHASTSVRETFGTARASSSVIRDTNANSGARRAPARASSQFATNSSSVPPPVAASVSHVPSTSVSTFKLNGHRSAFPALRFPSTLRTPSVSRHGSIPRDSSARTRAKTGASSHEPAPRYKYTYNSLMRRPSPLEDADNRAGTPAPIGQRELEAAYELELAYVGVLDGLPTDQFDADAIAARIEGLRDGTAAHATSMQERWVLPCANTAPTAAYLTLLEETFGAGNPLRGEGAKPTDSLRPRKVLGKSLAKERSPSGSSTAAEVPMDVDTDATDEVAGEDSKDGGSSRAQRWIAEIQTVVKGKRKPVREDIASLLHTLREIADMSAAEGSALGNDGSRLLKSIRELAQMQDIPFRDEFQVRGWARRLVKHWPAP</sequence>